<sequence length="180" mass="21512">MISQLFSIMYSRPIADYYVLPMVKVGVHSFSKNNLLSTYISNDLEKIVAEVNHFDLYDDANEFNEHFVGKYIGPKDRKFILYWIPSFFRDDVLKFKDGRYSEFSDKLKNYIHAFSKLAFRKMMPNYRDYYTDPRLLALEKDEWLKRELEITLDVNLDGMELISKPKKNVFLSTKRFVKIL</sequence>
<evidence type="ECO:0000313" key="2">
    <source>
        <dbReference type="Proteomes" id="UP001210231"/>
    </source>
</evidence>
<keyword evidence="2" id="KW-1185">Reference proteome</keyword>
<gene>
    <name evidence="1" type="ORF">O3P16_09830</name>
</gene>
<proteinExistence type="predicted"/>
<dbReference type="EMBL" id="JAQGEF010000010">
    <property type="protein sequence ID" value="MDA3615107.1"/>
    <property type="molecule type" value="Genomic_DNA"/>
</dbReference>
<protein>
    <submittedName>
        <fullName evidence="1">Uncharacterized protein</fullName>
    </submittedName>
</protein>
<organism evidence="1 2">
    <name type="scientific">Polluticaenibacter yanchengensis</name>
    <dbReference type="NCBI Taxonomy" id="3014562"/>
    <lineage>
        <taxon>Bacteria</taxon>
        <taxon>Pseudomonadati</taxon>
        <taxon>Bacteroidota</taxon>
        <taxon>Chitinophagia</taxon>
        <taxon>Chitinophagales</taxon>
        <taxon>Chitinophagaceae</taxon>
        <taxon>Polluticaenibacter</taxon>
    </lineage>
</organism>
<accession>A0ABT4UJU5</accession>
<evidence type="ECO:0000313" key="1">
    <source>
        <dbReference type="EMBL" id="MDA3615107.1"/>
    </source>
</evidence>
<dbReference type="RefSeq" id="WP_407031431.1">
    <property type="nucleotide sequence ID" value="NZ_JAQGEF010000010.1"/>
</dbReference>
<comment type="caution">
    <text evidence="1">The sequence shown here is derived from an EMBL/GenBank/DDBJ whole genome shotgun (WGS) entry which is preliminary data.</text>
</comment>
<reference evidence="1 2" key="1">
    <citation type="submission" date="2022-12" db="EMBL/GenBank/DDBJ databases">
        <title>Chitinophagaceae gen. sp. nov., a new member of the family Chitinophagaceae, isolated from soil in a chemical factory.</title>
        <authorList>
            <person name="Ke Z."/>
        </authorList>
    </citation>
    <scope>NUCLEOTIDE SEQUENCE [LARGE SCALE GENOMIC DNA]</scope>
    <source>
        <strain evidence="1 2">LY-5</strain>
    </source>
</reference>
<dbReference type="Proteomes" id="UP001210231">
    <property type="component" value="Unassembled WGS sequence"/>
</dbReference>
<name>A0ABT4UJU5_9BACT</name>